<proteinExistence type="predicted"/>
<sequence>MTRPPSGVGLLMLLSGAIWAGAASGAEELPRSAACRTALQALERAEDAIADTAAAASAPRADAERRRAVAARLQPLRQRVADACLGGLTTSPPPSQRTWIAPAPSQAQAQSPRMRAPAPIPEPLPLPRVEAPITISNCNAATCLGSDGSTLTRVGPNLVGPRGACTVQGVFLRCP</sequence>
<feature type="signal peptide" evidence="1">
    <location>
        <begin position="1"/>
        <end position="20"/>
    </location>
</feature>
<keyword evidence="3" id="KW-1185">Reference proteome</keyword>
<dbReference type="EMBL" id="JAVDXQ010000001">
    <property type="protein sequence ID" value="MDR7295125.1"/>
    <property type="molecule type" value="Genomic_DNA"/>
</dbReference>
<accession>A0ABU1Z525</accession>
<feature type="chain" id="PRO_5047336542" evidence="1">
    <location>
        <begin position="21"/>
        <end position="175"/>
    </location>
</feature>
<protein>
    <submittedName>
        <fullName evidence="2">Uncharacterized protein</fullName>
    </submittedName>
</protein>
<evidence type="ECO:0000313" key="3">
    <source>
        <dbReference type="Proteomes" id="UP001180536"/>
    </source>
</evidence>
<keyword evidence="1" id="KW-0732">Signal</keyword>
<organism evidence="2 3">
    <name type="scientific">Pelomonas aquatica</name>
    <dbReference type="NCBI Taxonomy" id="431058"/>
    <lineage>
        <taxon>Bacteria</taxon>
        <taxon>Pseudomonadati</taxon>
        <taxon>Pseudomonadota</taxon>
        <taxon>Betaproteobacteria</taxon>
        <taxon>Burkholderiales</taxon>
        <taxon>Sphaerotilaceae</taxon>
        <taxon>Roseateles</taxon>
    </lineage>
</organism>
<evidence type="ECO:0000256" key="1">
    <source>
        <dbReference type="SAM" id="SignalP"/>
    </source>
</evidence>
<reference evidence="2 3" key="1">
    <citation type="submission" date="2023-07" db="EMBL/GenBank/DDBJ databases">
        <title>Sorghum-associated microbial communities from plants grown in Nebraska, USA.</title>
        <authorList>
            <person name="Schachtman D."/>
        </authorList>
    </citation>
    <scope>NUCLEOTIDE SEQUENCE [LARGE SCALE GENOMIC DNA]</scope>
    <source>
        <strain evidence="2 3">BE310</strain>
    </source>
</reference>
<dbReference type="RefSeq" id="WP_310341147.1">
    <property type="nucleotide sequence ID" value="NZ_JAVDXQ010000001.1"/>
</dbReference>
<comment type="caution">
    <text evidence="2">The sequence shown here is derived from an EMBL/GenBank/DDBJ whole genome shotgun (WGS) entry which is preliminary data.</text>
</comment>
<name>A0ABU1Z525_9BURK</name>
<gene>
    <name evidence="2" type="ORF">J2X16_000446</name>
</gene>
<dbReference type="Proteomes" id="UP001180536">
    <property type="component" value="Unassembled WGS sequence"/>
</dbReference>
<evidence type="ECO:0000313" key="2">
    <source>
        <dbReference type="EMBL" id="MDR7295125.1"/>
    </source>
</evidence>